<protein>
    <recommendedName>
        <fullName evidence="3">glucan 1,4-alpha-glucosidase</fullName>
        <ecNumber evidence="3">3.2.1.3</ecNumber>
    </recommendedName>
    <alternativeName>
        <fullName evidence="9">1,4-alpha-D-glucan glucohydrolase</fullName>
    </alternativeName>
    <alternativeName>
        <fullName evidence="8">Glucan 1,4-alpha-glucosidase</fullName>
    </alternativeName>
</protein>
<comment type="catalytic activity">
    <reaction evidence="1">
        <text>Hydrolysis of terminal (1-&gt;4)-linked alpha-D-glucose residues successively from non-reducing ends of the chains with release of beta-D-glucose.</text>
        <dbReference type="EC" id="3.2.1.3"/>
    </reaction>
</comment>
<dbReference type="Gene3D" id="1.50.10.10">
    <property type="match status" value="1"/>
</dbReference>
<dbReference type="Pfam" id="PF00723">
    <property type="entry name" value="Glyco_hydro_15"/>
    <property type="match status" value="1"/>
</dbReference>
<evidence type="ECO:0000259" key="10">
    <source>
        <dbReference type="Pfam" id="PF00723"/>
    </source>
</evidence>
<dbReference type="GeneID" id="62197567"/>
<reference evidence="11" key="1">
    <citation type="submission" date="2020-10" db="EMBL/GenBank/DDBJ databases">
        <authorList>
            <person name="Roach M.J.R."/>
        </authorList>
    </citation>
    <scope>NUCLEOTIDE SEQUENCE</scope>
    <source>
        <strain evidence="11">CBS 1945</strain>
    </source>
</reference>
<evidence type="ECO:0000313" key="11">
    <source>
        <dbReference type="EMBL" id="QPG76773.1"/>
    </source>
</evidence>
<keyword evidence="6" id="KW-0326">Glycosidase</keyword>
<evidence type="ECO:0000313" key="12">
    <source>
        <dbReference type="Proteomes" id="UP000662931"/>
    </source>
</evidence>
<dbReference type="PANTHER" id="PTHR31616">
    <property type="entry name" value="TREHALASE"/>
    <property type="match status" value="1"/>
</dbReference>
<dbReference type="GO" id="GO:0000272">
    <property type="term" value="P:polysaccharide catabolic process"/>
    <property type="evidence" value="ECO:0007669"/>
    <property type="project" value="UniProtKB-KW"/>
</dbReference>
<evidence type="ECO:0000256" key="9">
    <source>
        <dbReference type="ARBA" id="ARBA00033473"/>
    </source>
</evidence>
<dbReference type="AlphaFoldDB" id="A0A875S783"/>
<evidence type="ECO:0000256" key="3">
    <source>
        <dbReference type="ARBA" id="ARBA00012593"/>
    </source>
</evidence>
<accession>A0A875S783</accession>
<name>A0A875S783_EENNA</name>
<keyword evidence="7" id="KW-0624">Polysaccharide degradation</keyword>
<evidence type="ECO:0000256" key="1">
    <source>
        <dbReference type="ARBA" id="ARBA00001863"/>
    </source>
</evidence>
<dbReference type="EMBL" id="CP064815">
    <property type="protein sequence ID" value="QPG76773.1"/>
    <property type="molecule type" value="Genomic_DNA"/>
</dbReference>
<dbReference type="PANTHER" id="PTHR31616:SF9">
    <property type="entry name" value="GLUCOAMYLASE, INTRACELLULAR SPORULATION-SPECIFIC"/>
    <property type="match status" value="1"/>
</dbReference>
<dbReference type="GO" id="GO:0000324">
    <property type="term" value="C:fungal-type vacuole"/>
    <property type="evidence" value="ECO:0007669"/>
    <property type="project" value="TreeGrafter"/>
</dbReference>
<keyword evidence="5" id="KW-0119">Carbohydrate metabolism</keyword>
<dbReference type="RefSeq" id="XP_038780338.1">
    <property type="nucleotide sequence ID" value="XM_038924410.1"/>
</dbReference>
<dbReference type="InterPro" id="IPR011613">
    <property type="entry name" value="GH15-like"/>
</dbReference>
<dbReference type="InterPro" id="IPR000165">
    <property type="entry name" value="Glucoamylase"/>
</dbReference>
<dbReference type="SUPFAM" id="SSF48208">
    <property type="entry name" value="Six-hairpin glycosidases"/>
    <property type="match status" value="1"/>
</dbReference>
<organism evidence="11 12">
    <name type="scientific">Eeniella nana</name>
    <name type="common">Yeast</name>
    <name type="synonym">Brettanomyces nanus</name>
    <dbReference type="NCBI Taxonomy" id="13502"/>
    <lineage>
        <taxon>Eukaryota</taxon>
        <taxon>Fungi</taxon>
        <taxon>Dikarya</taxon>
        <taxon>Ascomycota</taxon>
        <taxon>Saccharomycotina</taxon>
        <taxon>Pichiomycetes</taxon>
        <taxon>Pichiales</taxon>
        <taxon>Pichiaceae</taxon>
        <taxon>Brettanomyces</taxon>
    </lineage>
</organism>
<keyword evidence="4" id="KW-0378">Hydrolase</keyword>
<evidence type="ECO:0000256" key="8">
    <source>
        <dbReference type="ARBA" id="ARBA00033442"/>
    </source>
</evidence>
<dbReference type="InterPro" id="IPR046966">
    <property type="entry name" value="Glucoamylase_active_site"/>
</dbReference>
<dbReference type="InterPro" id="IPR008928">
    <property type="entry name" value="6-hairpin_glycosidase_sf"/>
</dbReference>
<dbReference type="GO" id="GO:0004339">
    <property type="term" value="F:glucan 1,4-alpha-glucosidase activity"/>
    <property type="evidence" value="ECO:0007669"/>
    <property type="project" value="UniProtKB-EC"/>
</dbReference>
<evidence type="ECO:0000256" key="5">
    <source>
        <dbReference type="ARBA" id="ARBA00023277"/>
    </source>
</evidence>
<evidence type="ECO:0000256" key="2">
    <source>
        <dbReference type="ARBA" id="ARBA00006188"/>
    </source>
</evidence>
<gene>
    <name evidence="11" type="ORF">FOA43_004167</name>
</gene>
<dbReference type="EC" id="3.2.1.3" evidence="3"/>
<keyword evidence="12" id="KW-1185">Reference proteome</keyword>
<dbReference type="InterPro" id="IPR012341">
    <property type="entry name" value="6hp_glycosidase-like_sf"/>
</dbReference>
<feature type="domain" description="GH15-like" evidence="10">
    <location>
        <begin position="106"/>
        <end position="545"/>
    </location>
</feature>
<dbReference type="KEGG" id="bnn:FOA43_004167"/>
<proteinExistence type="inferred from homology"/>
<dbReference type="PRINTS" id="PR00736">
    <property type="entry name" value="GLHYDRLASE15"/>
</dbReference>
<comment type="similarity">
    <text evidence="2">Belongs to the glycosyl hydrolase 15 family.</text>
</comment>
<dbReference type="OrthoDB" id="6123450at2759"/>
<sequence>MKNCLPLTQSVPTNYRQASLLVSHELKPQQDVTSPYPWLDSLAKFSPLQLGSYLIRSADQTWWSSLLLQLESSDSVITEGVRSLTSPTDENLELWLQKQRLKAFHGILDNVGGAGMSEQKGVSNGAVIASPSKTAPNYFYQWVRDAAITMNSLVEHLSDSNFEDSEYGLSTIIESYIANSYKLQRTGNHSGDFDTLSGLGEPKFMADSKPFTGSWGRPQRDGPGLRVITIANYMRTLDQYGRNFTNSETPSSEYVYENILKPDLSYIVKYWSSTGFDLWEEVDSLHLFTSLTQLKALKMGLEMAKKFGDNEFYKTLVVSFNSLRFFISVDSGFKPSSAPYLLETPSLVLEGRRCGLDIASILASLRSHDVDDTYDTVYIPFPVTDTAVMNTLTALINDMKYRYPINHGNLGLSVGFALGRYPEDVYNGRGLSEGNPWFISTATASELIYKLIYNLYNLQKDFIIPAEQASLFSSITTLKIKHSVTLPYGSNAFNVVTYSLLNYADTFLSVIKEHVDGDGHMSEQFNRYTGYMEGAEDLTWSYGSFWSSLRWRDKALQLLEENTQSTWATHI</sequence>
<dbReference type="Proteomes" id="UP000662931">
    <property type="component" value="Chromosome 4"/>
</dbReference>
<evidence type="ECO:0000256" key="6">
    <source>
        <dbReference type="ARBA" id="ARBA00023295"/>
    </source>
</evidence>
<evidence type="ECO:0000256" key="4">
    <source>
        <dbReference type="ARBA" id="ARBA00022801"/>
    </source>
</evidence>
<evidence type="ECO:0000256" key="7">
    <source>
        <dbReference type="ARBA" id="ARBA00023326"/>
    </source>
</evidence>
<dbReference type="PROSITE" id="PS00820">
    <property type="entry name" value="GLUCOAMYLASE"/>
    <property type="match status" value="1"/>
</dbReference>